<dbReference type="EMBL" id="UHEF01000001">
    <property type="protein sequence ID" value="SUM89195.1"/>
    <property type="molecule type" value="Genomic_DNA"/>
</dbReference>
<gene>
    <name evidence="3" type="ORF">NCTC12218_01602</name>
</gene>
<keyword evidence="1" id="KW-1133">Transmembrane helix</keyword>
<reference evidence="2 4" key="2">
    <citation type="submission" date="2020-11" db="EMBL/GenBank/DDBJ databases">
        <authorList>
            <consortium name="Pathogen Informatics"/>
        </authorList>
    </citation>
    <scope>NUCLEOTIDE SEQUENCE [LARGE SCALE GENOMIC DNA]</scope>
    <source>
        <strain evidence="2 4">NCTC12218</strain>
    </source>
</reference>
<feature type="transmembrane region" description="Helical" evidence="1">
    <location>
        <begin position="6"/>
        <end position="25"/>
    </location>
</feature>
<evidence type="ECO:0000256" key="1">
    <source>
        <dbReference type="SAM" id="Phobius"/>
    </source>
</evidence>
<proteinExistence type="predicted"/>
<evidence type="ECO:0000313" key="3">
    <source>
        <dbReference type="EMBL" id="SUM89195.1"/>
    </source>
</evidence>
<dbReference type="Proteomes" id="UP000264146">
    <property type="component" value="Chromosome"/>
</dbReference>
<evidence type="ECO:0000313" key="4">
    <source>
        <dbReference type="Proteomes" id="UP000264146"/>
    </source>
</evidence>
<name>A0A7Z7VY30_STASC</name>
<accession>A0A7Z7VY30</accession>
<keyword evidence="1" id="KW-0472">Membrane</keyword>
<keyword evidence="1" id="KW-0812">Transmembrane</keyword>
<sequence>MLIVLFMFSFLASNALLILFITISLNNQIDFQFMIDINKIKHLEKYNRLFFIMGIILLIFSMYILLQFLQRL</sequence>
<dbReference type="EMBL" id="LR962863">
    <property type="protein sequence ID" value="CAD7359939.1"/>
    <property type="molecule type" value="Genomic_DNA"/>
</dbReference>
<evidence type="ECO:0000313" key="2">
    <source>
        <dbReference type="EMBL" id="CAD7359939.1"/>
    </source>
</evidence>
<protein>
    <submittedName>
        <fullName evidence="3">Uncharacterized protein</fullName>
    </submittedName>
</protein>
<dbReference type="AlphaFoldDB" id="A0A7Z7VY30"/>
<reference evidence="3" key="1">
    <citation type="submission" date="2018-06" db="EMBL/GenBank/DDBJ databases">
        <authorList>
            <consortium name="Pathogen Informatics"/>
            <person name="Doyle S."/>
        </authorList>
    </citation>
    <scope>NUCLEOTIDE SEQUENCE [LARGE SCALE GENOMIC DNA]</scope>
    <source>
        <strain evidence="3">NCTC12218</strain>
    </source>
</reference>
<feature type="transmembrane region" description="Helical" evidence="1">
    <location>
        <begin position="46"/>
        <end position="66"/>
    </location>
</feature>
<organism evidence="3">
    <name type="scientific">Staphylococcus schleiferi</name>
    <dbReference type="NCBI Taxonomy" id="1295"/>
    <lineage>
        <taxon>Bacteria</taxon>
        <taxon>Bacillati</taxon>
        <taxon>Bacillota</taxon>
        <taxon>Bacilli</taxon>
        <taxon>Bacillales</taxon>
        <taxon>Staphylococcaceae</taxon>
        <taxon>Staphylococcus</taxon>
    </lineage>
</organism>